<dbReference type="EMBL" id="CP029693">
    <property type="protein sequence ID" value="AWY42123.1"/>
    <property type="molecule type" value="Genomic_DNA"/>
</dbReference>
<protein>
    <submittedName>
        <fullName evidence="2">Uncharacterized protein</fullName>
    </submittedName>
</protein>
<accession>A0A2Z4RLY2</accession>
<evidence type="ECO:0000256" key="1">
    <source>
        <dbReference type="SAM" id="Phobius"/>
    </source>
</evidence>
<sequence length="128" mass="13828">MNISFADALFVIVGLTIVGGALIVFGIALYLGYTKGDVLSDHFKNSSSLITLPARIDKGLRGKVRLVYSVSSVVTFPRLFMKRGLVSAEDIDEFPNDLRRKLVMLQWSLLTLLTGSVVLGLIAASGVV</sequence>
<dbReference type="Proteomes" id="UP000250299">
    <property type="component" value="Chromosome"/>
</dbReference>
<name>A0A2Z4RLY2_PSEPU</name>
<dbReference type="AlphaFoldDB" id="A0A2Z4RLY2"/>
<dbReference type="OrthoDB" id="6900259at2"/>
<keyword evidence="1" id="KW-1133">Transmembrane helix</keyword>
<keyword evidence="1" id="KW-0472">Membrane</keyword>
<feature type="transmembrane region" description="Helical" evidence="1">
    <location>
        <begin position="9"/>
        <end position="33"/>
    </location>
</feature>
<gene>
    <name evidence="2" type="ORF">DKY63_20310</name>
</gene>
<feature type="transmembrane region" description="Helical" evidence="1">
    <location>
        <begin position="102"/>
        <end position="124"/>
    </location>
</feature>
<dbReference type="RefSeq" id="WP_110965718.1">
    <property type="nucleotide sequence ID" value="NZ_CP029693.1"/>
</dbReference>
<keyword evidence="1" id="KW-0812">Transmembrane</keyword>
<organism evidence="2 3">
    <name type="scientific">Pseudomonas putida</name>
    <name type="common">Arthrobacter siderocapsulatus</name>
    <dbReference type="NCBI Taxonomy" id="303"/>
    <lineage>
        <taxon>Bacteria</taxon>
        <taxon>Pseudomonadati</taxon>
        <taxon>Pseudomonadota</taxon>
        <taxon>Gammaproteobacteria</taxon>
        <taxon>Pseudomonadales</taxon>
        <taxon>Pseudomonadaceae</taxon>
        <taxon>Pseudomonas</taxon>
    </lineage>
</organism>
<evidence type="ECO:0000313" key="2">
    <source>
        <dbReference type="EMBL" id="AWY42123.1"/>
    </source>
</evidence>
<reference evidence="2 3" key="1">
    <citation type="submission" date="2018-05" db="EMBL/GenBank/DDBJ databases">
        <title>Whole genome sequence of Pseudomonas putida JBC17.</title>
        <authorList>
            <person name="Lee Y.H."/>
            <person name="David K."/>
        </authorList>
    </citation>
    <scope>NUCLEOTIDE SEQUENCE [LARGE SCALE GENOMIC DNA]</scope>
    <source>
        <strain evidence="2 3">JBC17</strain>
    </source>
</reference>
<evidence type="ECO:0000313" key="3">
    <source>
        <dbReference type="Proteomes" id="UP000250299"/>
    </source>
</evidence>
<proteinExistence type="predicted"/>